<dbReference type="BioGRID-ORCS" id="103233638">
    <property type="hits" value="0 hits in 6 CRISPR screens"/>
</dbReference>
<dbReference type="Proteomes" id="UP000029965">
    <property type="component" value="Chromosome 1"/>
</dbReference>
<dbReference type="STRING" id="60711.ENSCSAP00000003152"/>
<keyword evidence="4" id="KW-1185">Reference proteome</keyword>
<gene>
    <name evidence="3" type="primary">ZFTA</name>
</gene>
<feature type="region of interest" description="Disordered" evidence="1">
    <location>
        <begin position="328"/>
        <end position="417"/>
    </location>
</feature>
<dbReference type="OMA" id="RWRMDYL"/>
<feature type="domain" description="C2H2-type" evidence="2">
    <location>
        <begin position="598"/>
        <end position="623"/>
    </location>
</feature>
<dbReference type="PANTHER" id="PTHR34589:SF2">
    <property type="entry name" value="ZINC FINGER TRANSLOCATION-ASSOCIATED PROTEIN"/>
    <property type="match status" value="1"/>
</dbReference>
<feature type="region of interest" description="Disordered" evidence="1">
    <location>
        <begin position="182"/>
        <end position="250"/>
    </location>
</feature>
<dbReference type="eggNOG" id="ENOG502QTI3">
    <property type="taxonomic scope" value="Eukaryota"/>
</dbReference>
<feature type="compositionally biased region" description="Acidic residues" evidence="1">
    <location>
        <begin position="542"/>
        <end position="552"/>
    </location>
</feature>
<reference evidence="3" key="2">
    <citation type="submission" date="2025-08" db="UniProtKB">
        <authorList>
            <consortium name="Ensembl"/>
        </authorList>
    </citation>
    <scope>IDENTIFICATION</scope>
</reference>
<dbReference type="Bgee" id="ENSCSAG00000006866">
    <property type="expression patterns" value="Expressed in liver and 7 other cell types or tissues"/>
</dbReference>
<feature type="region of interest" description="Disordered" evidence="1">
    <location>
        <begin position="492"/>
        <end position="581"/>
    </location>
</feature>
<dbReference type="InterPro" id="IPR040647">
    <property type="entry name" value="SPIN-DOC_Znf-C2H2"/>
</dbReference>
<name>A0A0D9R3G3_CHLSB</name>
<evidence type="ECO:0000259" key="2">
    <source>
        <dbReference type="SMART" id="SM00355"/>
    </source>
</evidence>
<dbReference type="InterPro" id="IPR052675">
    <property type="entry name" value="ZnF_transloc-Spindlin_int"/>
</dbReference>
<feature type="domain" description="C2H2-type" evidence="2">
    <location>
        <begin position="437"/>
        <end position="462"/>
    </location>
</feature>
<proteinExistence type="predicted"/>
<organism evidence="3 4">
    <name type="scientific">Chlorocebus sabaeus</name>
    <name type="common">Green monkey</name>
    <name type="synonym">Simia sabaea</name>
    <dbReference type="NCBI Taxonomy" id="60711"/>
    <lineage>
        <taxon>Eukaryota</taxon>
        <taxon>Metazoa</taxon>
        <taxon>Chordata</taxon>
        <taxon>Craniata</taxon>
        <taxon>Vertebrata</taxon>
        <taxon>Euteleostomi</taxon>
        <taxon>Mammalia</taxon>
        <taxon>Eutheria</taxon>
        <taxon>Euarchontoglires</taxon>
        <taxon>Primates</taxon>
        <taxon>Haplorrhini</taxon>
        <taxon>Catarrhini</taxon>
        <taxon>Cercopithecidae</taxon>
        <taxon>Cercopithecinae</taxon>
        <taxon>Chlorocebus</taxon>
    </lineage>
</organism>
<dbReference type="GeneTree" id="ENSGT00600000084617"/>
<dbReference type="InterPro" id="IPR013087">
    <property type="entry name" value="Znf_C2H2_type"/>
</dbReference>
<dbReference type="CTD" id="65998"/>
<reference evidence="3 4" key="1">
    <citation type="submission" date="2014-03" db="EMBL/GenBank/DDBJ databases">
        <authorList>
            <person name="Warren W."/>
            <person name="Wilson R.K."/>
        </authorList>
    </citation>
    <scope>NUCLEOTIDE SEQUENCE</scope>
</reference>
<dbReference type="Pfam" id="PF18658">
    <property type="entry name" value="zf-C2H2_12"/>
    <property type="match status" value="4"/>
</dbReference>
<dbReference type="GeneID" id="103233638"/>
<dbReference type="PANTHER" id="PTHR34589">
    <property type="entry name" value="SIMILAR TO RIKEN CDNA 2700081O15"/>
    <property type="match status" value="1"/>
</dbReference>
<reference evidence="3" key="3">
    <citation type="submission" date="2025-09" db="UniProtKB">
        <authorList>
            <consortium name="Ensembl"/>
        </authorList>
    </citation>
    <scope>IDENTIFICATION</scope>
</reference>
<feature type="domain" description="C2H2-type" evidence="2">
    <location>
        <begin position="124"/>
        <end position="149"/>
    </location>
</feature>
<feature type="compositionally biased region" description="Polar residues" evidence="1">
    <location>
        <begin position="351"/>
        <end position="369"/>
    </location>
</feature>
<evidence type="ECO:0000256" key="1">
    <source>
        <dbReference type="SAM" id="MobiDB-lite"/>
    </source>
</evidence>
<accession>A0A0D9R3G3</accession>
<dbReference type="KEGG" id="csab:103233638"/>
<dbReference type="SMART" id="SM00355">
    <property type="entry name" value="ZnF_C2H2"/>
    <property type="match status" value="4"/>
</dbReference>
<feature type="domain" description="C2H2-type" evidence="2">
    <location>
        <begin position="283"/>
        <end position="308"/>
    </location>
</feature>
<dbReference type="OrthoDB" id="9945249at2759"/>
<dbReference type="AlphaFoldDB" id="A0A0D9R3G3"/>
<evidence type="ECO:0000313" key="3">
    <source>
        <dbReference type="Ensembl" id="ENSCSAP00000003152.1"/>
    </source>
</evidence>
<feature type="compositionally biased region" description="Basic and acidic residues" evidence="1">
    <location>
        <begin position="571"/>
        <end position="581"/>
    </location>
</feature>
<dbReference type="GO" id="GO:0005634">
    <property type="term" value="C:nucleus"/>
    <property type="evidence" value="ECO:0007669"/>
    <property type="project" value="Ensembl"/>
</dbReference>
<feature type="compositionally biased region" description="Acidic residues" evidence="1">
    <location>
        <begin position="388"/>
        <end position="398"/>
    </location>
</feature>
<dbReference type="Ensembl" id="ENSCSAT00000004911.1">
    <property type="protein sequence ID" value="ENSCSAP00000003152.1"/>
    <property type="gene ID" value="ENSCSAG00000006866.1"/>
</dbReference>
<feature type="compositionally biased region" description="Acidic residues" evidence="1">
    <location>
        <begin position="187"/>
        <end position="201"/>
    </location>
</feature>
<sequence>MEPGGDHRSRSSGGRGGPGPAVASARGRRLPPAGSSGSAEPEEDEGGQDLQLEGGALGSWGSAPLPSSRARGPTSSGRKYSDHCEARASRPGKSRIPGRDHRRYYHDHWRLEYLMDFNPARHGMVCMVCGSSLATLKLSTIKRHIRQKHPYSLHWSPREKEVISNSWDAHLGLGACGEAEGLGVQGAEEEEEEEEEDEEEAAGVPACPPKGPGKAPAGGGCRRQRRGGPVAPRARRLRLSNSRRAGGSRGLGARRLERRLKESLQNWFRAECLMDYDPRGNRLVCMACGRALPSLHLDDIRAHVLEVHPGSLGLSGPQRSALLQAWGGQPEALSELTQSPPGDDLAPQDLTGKSQDSASAAGAPTSQDLSPPDVKEEAGWVPERPGPAEEEEELEEGEGERAGVPGRSPRGRAHRRHPQERWRLEYLMELDGGRRGLVCGVCGGALASLKMSTIERHIRRRHPGSTRLGGPVQALIAREWSEKAAHLLALGLPRPESPRGPAVPDTAAVSEEGGGDEEEEPEEEEEWGDVPLSPGAPLERPAEEEDDEEDGQEPGGLALPPPPPPPPPPPRSREQRRNYQPRWRGEYLMDYDGSRRGLVCMVCGGALATLKVSTIKRHILQVHPFSMDFTPEERQTILEAYEEAALRCYGHEGFGPPAPAPRDGGADLKSGAVCRA</sequence>
<feature type="compositionally biased region" description="Basic and acidic residues" evidence="1">
    <location>
        <begin position="79"/>
        <end position="88"/>
    </location>
</feature>
<dbReference type="RefSeq" id="XP_007992893.1">
    <property type="nucleotide sequence ID" value="XM_007994702.3"/>
</dbReference>
<feature type="compositionally biased region" description="Pro residues" evidence="1">
    <location>
        <begin position="559"/>
        <end position="570"/>
    </location>
</feature>
<evidence type="ECO:0000313" key="4">
    <source>
        <dbReference type="Proteomes" id="UP000029965"/>
    </source>
</evidence>
<protein>
    <submittedName>
        <fullName evidence="3">Zinc finger translocation associated</fullName>
    </submittedName>
</protein>
<dbReference type="GO" id="GO:0045892">
    <property type="term" value="P:negative regulation of DNA-templated transcription"/>
    <property type="evidence" value="ECO:0007669"/>
    <property type="project" value="TreeGrafter"/>
</dbReference>
<dbReference type="EMBL" id="AQIB01078887">
    <property type="status" value="NOT_ANNOTATED_CDS"/>
    <property type="molecule type" value="Genomic_DNA"/>
</dbReference>
<dbReference type="jPOST" id="A0A0D9R3G3"/>
<feature type="region of interest" description="Disordered" evidence="1">
    <location>
        <begin position="1"/>
        <end position="100"/>
    </location>
</feature>
<feature type="compositionally biased region" description="Acidic residues" evidence="1">
    <location>
        <begin position="513"/>
        <end position="528"/>
    </location>
</feature>